<dbReference type="InterPro" id="IPR002885">
    <property type="entry name" value="PPR_rpt"/>
</dbReference>
<dbReference type="PANTHER" id="PTHR47941">
    <property type="entry name" value="PENTATRICOPEPTIDE REPEAT-CONTAINING PROTEIN 3, MITOCHONDRIAL"/>
    <property type="match status" value="1"/>
</dbReference>
<evidence type="ECO:0000256" key="3">
    <source>
        <dbReference type="PROSITE-ProRule" id="PRU00708"/>
    </source>
</evidence>
<proteinExistence type="inferred from homology"/>
<accession>A0A2P5CDQ5</accession>
<dbReference type="InterPro" id="IPR011990">
    <property type="entry name" value="TPR-like_helical_dom_sf"/>
</dbReference>
<gene>
    <name evidence="4" type="ORF">PanWU01x14_160950</name>
</gene>
<dbReference type="Gene3D" id="1.25.40.10">
    <property type="entry name" value="Tetratricopeptide repeat domain"/>
    <property type="match status" value="1"/>
</dbReference>
<feature type="repeat" description="PPR" evidence="3">
    <location>
        <begin position="45"/>
        <end position="79"/>
    </location>
</feature>
<comment type="similarity">
    <text evidence="1">Belongs to the PPR family. P subfamily.</text>
</comment>
<reference evidence="5" key="1">
    <citation type="submission" date="2016-06" db="EMBL/GenBank/DDBJ databases">
        <title>Parallel loss of symbiosis genes in relatives of nitrogen-fixing non-legume Parasponia.</title>
        <authorList>
            <person name="Van Velzen R."/>
            <person name="Holmer R."/>
            <person name="Bu F."/>
            <person name="Rutten L."/>
            <person name="Van Zeijl A."/>
            <person name="Liu W."/>
            <person name="Santuari L."/>
            <person name="Cao Q."/>
            <person name="Sharma T."/>
            <person name="Shen D."/>
            <person name="Roswanjaya Y."/>
            <person name="Wardhani T."/>
            <person name="Kalhor M.S."/>
            <person name="Jansen J."/>
            <person name="Van den Hoogen J."/>
            <person name="Gungor B."/>
            <person name="Hartog M."/>
            <person name="Hontelez J."/>
            <person name="Verver J."/>
            <person name="Yang W.-C."/>
            <person name="Schijlen E."/>
            <person name="Repin R."/>
            <person name="Schilthuizen M."/>
            <person name="Schranz E."/>
            <person name="Heidstra R."/>
            <person name="Miyata K."/>
            <person name="Fedorova E."/>
            <person name="Kohlen W."/>
            <person name="Bisseling T."/>
            <person name="Smit S."/>
            <person name="Geurts R."/>
        </authorList>
    </citation>
    <scope>NUCLEOTIDE SEQUENCE [LARGE SCALE GENOMIC DNA]</scope>
    <source>
        <strain evidence="5">cv. WU1-14</strain>
    </source>
</reference>
<dbReference type="AlphaFoldDB" id="A0A2P5CDQ5"/>
<dbReference type="Proteomes" id="UP000237105">
    <property type="component" value="Unassembled WGS sequence"/>
</dbReference>
<comment type="caution">
    <text evidence="4">The sequence shown here is derived from an EMBL/GenBank/DDBJ whole genome shotgun (WGS) entry which is preliminary data.</text>
</comment>
<name>A0A2P5CDQ5_PARAD</name>
<evidence type="ECO:0000256" key="1">
    <source>
        <dbReference type="ARBA" id="ARBA00007626"/>
    </source>
</evidence>
<evidence type="ECO:0000313" key="4">
    <source>
        <dbReference type="EMBL" id="PON59168.1"/>
    </source>
</evidence>
<dbReference type="PROSITE" id="PS51375">
    <property type="entry name" value="PPR"/>
    <property type="match status" value="2"/>
</dbReference>
<feature type="repeat" description="PPR" evidence="3">
    <location>
        <begin position="10"/>
        <end position="44"/>
    </location>
</feature>
<evidence type="ECO:0000256" key="2">
    <source>
        <dbReference type="ARBA" id="ARBA00022737"/>
    </source>
</evidence>
<organism evidence="4 5">
    <name type="scientific">Parasponia andersonii</name>
    <name type="common">Sponia andersonii</name>
    <dbReference type="NCBI Taxonomy" id="3476"/>
    <lineage>
        <taxon>Eukaryota</taxon>
        <taxon>Viridiplantae</taxon>
        <taxon>Streptophyta</taxon>
        <taxon>Embryophyta</taxon>
        <taxon>Tracheophyta</taxon>
        <taxon>Spermatophyta</taxon>
        <taxon>Magnoliopsida</taxon>
        <taxon>eudicotyledons</taxon>
        <taxon>Gunneridae</taxon>
        <taxon>Pentapetalae</taxon>
        <taxon>rosids</taxon>
        <taxon>fabids</taxon>
        <taxon>Rosales</taxon>
        <taxon>Cannabaceae</taxon>
        <taxon>Parasponia</taxon>
    </lineage>
</organism>
<sequence length="139" mass="16090">MYDDKKIKPCVYCFKAILDTLCKEGQIDESLSLFHDMINRGVLSSVFTYNSLIHGLRKFGDREVAKRFLIDMLDNGLSFDMHTYSALIDFLRKEERTQEAELIFGLMIKKKAYSLIFSCKALCFLFSANQVDLKKPHNS</sequence>
<dbReference type="EMBL" id="JXTB01000142">
    <property type="protein sequence ID" value="PON59168.1"/>
    <property type="molecule type" value="Genomic_DNA"/>
</dbReference>
<protein>
    <submittedName>
        <fullName evidence="4">Pentatricopeptide repeat</fullName>
    </submittedName>
</protein>
<dbReference type="Pfam" id="PF01535">
    <property type="entry name" value="PPR"/>
    <property type="match status" value="1"/>
</dbReference>
<dbReference type="Pfam" id="PF13041">
    <property type="entry name" value="PPR_2"/>
    <property type="match status" value="1"/>
</dbReference>
<evidence type="ECO:0000313" key="5">
    <source>
        <dbReference type="Proteomes" id="UP000237105"/>
    </source>
</evidence>
<keyword evidence="5" id="KW-1185">Reference proteome</keyword>
<keyword evidence="2" id="KW-0677">Repeat</keyword>
<dbReference type="NCBIfam" id="TIGR00756">
    <property type="entry name" value="PPR"/>
    <property type="match status" value="3"/>
</dbReference>
<dbReference type="OrthoDB" id="1935909at2759"/>